<comment type="caution">
    <text evidence="5">The sequence shown here is derived from an EMBL/GenBank/DDBJ whole genome shotgun (WGS) entry which is preliminary data.</text>
</comment>
<dbReference type="InterPro" id="IPR007792">
    <property type="entry name" value="T4SS_VirB3/TrbD/AvhB"/>
</dbReference>
<keyword evidence="6" id="KW-1185">Reference proteome</keyword>
<evidence type="ECO:0000313" key="5">
    <source>
        <dbReference type="EMBL" id="KEO55306.1"/>
    </source>
</evidence>
<accession>A0A074JCD7</accession>
<dbReference type="EMBL" id="AUND01000003">
    <property type="protein sequence ID" value="KEO55306.1"/>
    <property type="molecule type" value="Genomic_DNA"/>
</dbReference>
<evidence type="ECO:0000256" key="2">
    <source>
        <dbReference type="ARBA" id="ARBA00022692"/>
    </source>
</evidence>
<dbReference type="RefSeq" id="WP_038073920.1">
    <property type="nucleotide sequence ID" value="NZ_AUND01000003.1"/>
</dbReference>
<comment type="subcellular location">
    <subcellularLocation>
        <location evidence="1">Membrane</location>
    </subcellularLocation>
</comment>
<reference evidence="5 6" key="1">
    <citation type="submission" date="2013-07" db="EMBL/GenBank/DDBJ databases">
        <title>Thioclava pacifica DSM 10166 Genome Sequencing.</title>
        <authorList>
            <person name="Lai Q."/>
            <person name="Shao Z."/>
        </authorList>
    </citation>
    <scope>NUCLEOTIDE SEQUENCE [LARGE SCALE GENOMIC DNA]</scope>
    <source>
        <strain evidence="5 6">DSM 10166</strain>
    </source>
</reference>
<proteinExistence type="predicted"/>
<sequence length="92" mass="10386">MADQSRVFIGLLRPPKLMGLPIMYAMVWLFGSTLLFLWVQNWVVAVFAGLAWPALWKAADWDPNFLDVLVITLQETPPTTNRKLHGGDSYAP</sequence>
<dbReference type="AlphaFoldDB" id="A0A074JCD7"/>
<keyword evidence="3" id="KW-1133">Transmembrane helix</keyword>
<organism evidence="5 6">
    <name type="scientific">Thioclava pacifica DSM 10166</name>
    <dbReference type="NCBI Taxonomy" id="1353537"/>
    <lineage>
        <taxon>Bacteria</taxon>
        <taxon>Pseudomonadati</taxon>
        <taxon>Pseudomonadota</taxon>
        <taxon>Alphaproteobacteria</taxon>
        <taxon>Rhodobacterales</taxon>
        <taxon>Paracoccaceae</taxon>
        <taxon>Thioclava</taxon>
    </lineage>
</organism>
<evidence type="ECO:0000256" key="3">
    <source>
        <dbReference type="ARBA" id="ARBA00022989"/>
    </source>
</evidence>
<protein>
    <submittedName>
        <fullName evidence="5">Type IV secretion protein VirB3</fullName>
    </submittedName>
</protein>
<dbReference type="Pfam" id="PF05101">
    <property type="entry name" value="VirB3"/>
    <property type="match status" value="1"/>
</dbReference>
<evidence type="ECO:0000256" key="4">
    <source>
        <dbReference type="ARBA" id="ARBA00023136"/>
    </source>
</evidence>
<keyword evidence="4" id="KW-0472">Membrane</keyword>
<dbReference type="STRING" id="1353537.TP2_16055"/>
<evidence type="ECO:0000313" key="6">
    <source>
        <dbReference type="Proteomes" id="UP000027432"/>
    </source>
</evidence>
<dbReference type="eggNOG" id="COG3702">
    <property type="taxonomic scope" value="Bacteria"/>
</dbReference>
<keyword evidence="2" id="KW-0812">Transmembrane</keyword>
<gene>
    <name evidence="5" type="ORF">TP2_16055</name>
</gene>
<dbReference type="Proteomes" id="UP000027432">
    <property type="component" value="Unassembled WGS sequence"/>
</dbReference>
<evidence type="ECO:0000256" key="1">
    <source>
        <dbReference type="ARBA" id="ARBA00004370"/>
    </source>
</evidence>
<name>A0A074JCD7_9RHOB</name>
<dbReference type="OrthoDB" id="7923381at2"/>
<dbReference type="GO" id="GO:0016020">
    <property type="term" value="C:membrane"/>
    <property type="evidence" value="ECO:0007669"/>
    <property type="project" value="UniProtKB-SubCell"/>
</dbReference>